<dbReference type="Proteomes" id="UP001418222">
    <property type="component" value="Unassembled WGS sequence"/>
</dbReference>
<evidence type="ECO:0008006" key="6">
    <source>
        <dbReference type="Google" id="ProtNLM"/>
    </source>
</evidence>
<accession>A0AAP0BX82</accession>
<reference evidence="4 5" key="1">
    <citation type="journal article" date="2022" name="Nat. Plants">
        <title>Genomes of leafy and leafless Platanthera orchids illuminate the evolution of mycoheterotrophy.</title>
        <authorList>
            <person name="Li M.H."/>
            <person name="Liu K.W."/>
            <person name="Li Z."/>
            <person name="Lu H.C."/>
            <person name="Ye Q.L."/>
            <person name="Zhang D."/>
            <person name="Wang J.Y."/>
            <person name="Li Y.F."/>
            <person name="Zhong Z.M."/>
            <person name="Liu X."/>
            <person name="Yu X."/>
            <person name="Liu D.K."/>
            <person name="Tu X.D."/>
            <person name="Liu B."/>
            <person name="Hao Y."/>
            <person name="Liao X.Y."/>
            <person name="Jiang Y.T."/>
            <person name="Sun W.H."/>
            <person name="Chen J."/>
            <person name="Chen Y.Q."/>
            <person name="Ai Y."/>
            <person name="Zhai J.W."/>
            <person name="Wu S.S."/>
            <person name="Zhou Z."/>
            <person name="Hsiao Y.Y."/>
            <person name="Wu W.L."/>
            <person name="Chen Y.Y."/>
            <person name="Lin Y.F."/>
            <person name="Hsu J.L."/>
            <person name="Li C.Y."/>
            <person name="Wang Z.W."/>
            <person name="Zhao X."/>
            <person name="Zhong W.Y."/>
            <person name="Ma X.K."/>
            <person name="Ma L."/>
            <person name="Huang J."/>
            <person name="Chen G.Z."/>
            <person name="Huang M.Z."/>
            <person name="Huang L."/>
            <person name="Peng D.H."/>
            <person name="Luo Y.B."/>
            <person name="Zou S.Q."/>
            <person name="Chen S.P."/>
            <person name="Lan S."/>
            <person name="Tsai W.C."/>
            <person name="Van de Peer Y."/>
            <person name="Liu Z.J."/>
        </authorList>
    </citation>
    <scope>NUCLEOTIDE SEQUENCE [LARGE SCALE GENOMIC DNA]</scope>
    <source>
        <strain evidence="4">Lor287</strain>
    </source>
</reference>
<evidence type="ECO:0000313" key="4">
    <source>
        <dbReference type="EMBL" id="KAK8952488.1"/>
    </source>
</evidence>
<evidence type="ECO:0000256" key="2">
    <source>
        <dbReference type="ARBA" id="ARBA00022803"/>
    </source>
</evidence>
<dbReference type="InterPro" id="IPR019734">
    <property type="entry name" value="TPR_rpt"/>
</dbReference>
<keyword evidence="2 3" id="KW-0802">TPR repeat</keyword>
<sequence length="958" mass="106912">MAESEQGILKSVEIRLLRCTISSELSFSSHSLYPNPPNHLPPLIDNLLGAIERADFAAALSSDAAKLVFSFATLWEFEDSTAAAARFCSEVEKSLDAFLSGGAAEEAILPGSTAKAGSRTEHRVAVVLCLGVAALLAFVQQNVTGPVGKFSPFPFLFQHPGKNGAVENRGEWDSWARDQLTSAGCDLLGKFTLLQYLEYAKIILIKLKDFCKTGIFCSLDFAKTTSWWLCRLILLQQRILDDLSSSLYNLLQVFKNEALLQFSEEKCVLNYWGTMLHENEALTIASMVQLESGIIEYHYGRIDSSRLHLSHAADASGMDLSVTGVLGYRTIHQVDAKPQLVLTTSTCQQIKGNGIPKSPPLETNDSQVTLDLKWNSDALDIKHFQQGNAIESANGLSQVQSDNSSCQNRSDFVSNGHYECDILMAPRLIQHSTTVEGNGGFSVIGKDVMLTAIQQAVILAQCLHLQRSKRDDELSRWEMAPYIEAIYSQHQSFYNIRCSCDIMRIRWESTRNRTKQRALLMMDKLVEAVNDPLPVAARRIQLSFCVYAPTIPALRKEYGELCVGCGMVGEALKVFEDLELWDSLIYCYRLLDKKAAAVDLINARLHETPTEPKLWCSLGDVTSNDDCYRKALAVSNNKSTRAMRSLARSAYNMGDYEKSKSLWESAMAINSLYPDGWFALGAASLKARDIVRAIDGFTRAVQLDPENGEAWNNIACLHMINKKNKEAFIAFKEALKFRRNSWQLWENYSHVAVDIDNLHQALEAIRMVLDLSSNKQVDIELLDKILTKIERKDQDICSSQENSIMDSSGGSENPVPVLEEREKDVLVSIIGSILQQIVKNGGGGEEIWGLYARWHKIKGNLSMCSEALLKQVRAYQGSDLWQNIERFKKFAEASLQLCKVYIEIASSNGSHRELSAAEMHLRNSVKQAAKFSVTEECRELQACLDEVRKLLAAHDSAS</sequence>
<dbReference type="InterPro" id="IPR044244">
    <property type="entry name" value="TTC27/Emw1"/>
</dbReference>
<feature type="repeat" description="TPR" evidence="3">
    <location>
        <begin position="674"/>
        <end position="707"/>
    </location>
</feature>
<keyword evidence="5" id="KW-1185">Reference proteome</keyword>
<dbReference type="SMART" id="SM00028">
    <property type="entry name" value="TPR"/>
    <property type="match status" value="4"/>
</dbReference>
<evidence type="ECO:0000313" key="5">
    <source>
        <dbReference type="Proteomes" id="UP001418222"/>
    </source>
</evidence>
<dbReference type="PANTHER" id="PTHR16193">
    <property type="entry name" value="TETRATRICOPEPTIDE REPEAT PROTEIN 27"/>
    <property type="match status" value="1"/>
</dbReference>
<dbReference type="Gene3D" id="1.25.40.10">
    <property type="entry name" value="Tetratricopeptide repeat domain"/>
    <property type="match status" value="1"/>
</dbReference>
<dbReference type="InterPro" id="IPR011990">
    <property type="entry name" value="TPR-like_helical_dom_sf"/>
</dbReference>
<proteinExistence type="predicted"/>
<gene>
    <name evidence="4" type="ORF">KSP39_PZI003165</name>
</gene>
<name>A0AAP0BX82_9ASPA</name>
<organism evidence="4 5">
    <name type="scientific">Platanthera zijinensis</name>
    <dbReference type="NCBI Taxonomy" id="2320716"/>
    <lineage>
        <taxon>Eukaryota</taxon>
        <taxon>Viridiplantae</taxon>
        <taxon>Streptophyta</taxon>
        <taxon>Embryophyta</taxon>
        <taxon>Tracheophyta</taxon>
        <taxon>Spermatophyta</taxon>
        <taxon>Magnoliopsida</taxon>
        <taxon>Liliopsida</taxon>
        <taxon>Asparagales</taxon>
        <taxon>Orchidaceae</taxon>
        <taxon>Orchidoideae</taxon>
        <taxon>Orchideae</taxon>
        <taxon>Orchidinae</taxon>
        <taxon>Platanthera</taxon>
    </lineage>
</organism>
<keyword evidence="1" id="KW-0677">Repeat</keyword>
<dbReference type="SUPFAM" id="SSF48452">
    <property type="entry name" value="TPR-like"/>
    <property type="match status" value="2"/>
</dbReference>
<evidence type="ECO:0000256" key="3">
    <source>
        <dbReference type="PROSITE-ProRule" id="PRU00339"/>
    </source>
</evidence>
<dbReference type="Pfam" id="PF13181">
    <property type="entry name" value="TPR_8"/>
    <property type="match status" value="1"/>
</dbReference>
<protein>
    <recommendedName>
        <fullName evidence="6">Tetratricopeptide repeat protein 27 homolog</fullName>
    </recommendedName>
</protein>
<dbReference type="AlphaFoldDB" id="A0AAP0BX82"/>
<dbReference type="PANTHER" id="PTHR16193:SF0">
    <property type="entry name" value="TETRATRICOPEPTIDE REPEAT PROTEIN 27"/>
    <property type="match status" value="1"/>
</dbReference>
<comment type="caution">
    <text evidence="4">The sequence shown here is derived from an EMBL/GenBank/DDBJ whole genome shotgun (WGS) entry which is preliminary data.</text>
</comment>
<evidence type="ECO:0000256" key="1">
    <source>
        <dbReference type="ARBA" id="ARBA00022737"/>
    </source>
</evidence>
<dbReference type="EMBL" id="JBBWWQ010000003">
    <property type="protein sequence ID" value="KAK8952488.1"/>
    <property type="molecule type" value="Genomic_DNA"/>
</dbReference>
<dbReference type="PROSITE" id="PS50005">
    <property type="entry name" value="TPR"/>
    <property type="match status" value="1"/>
</dbReference>